<dbReference type="EMBL" id="JACAZI010000005">
    <property type="protein sequence ID" value="KAF7359751.1"/>
    <property type="molecule type" value="Genomic_DNA"/>
</dbReference>
<reference evidence="1" key="1">
    <citation type="submission" date="2020-05" db="EMBL/GenBank/DDBJ databases">
        <title>Mycena genomes resolve the evolution of fungal bioluminescence.</title>
        <authorList>
            <person name="Tsai I.J."/>
        </authorList>
    </citation>
    <scope>NUCLEOTIDE SEQUENCE</scope>
    <source>
        <strain evidence="1">CCC161011</strain>
    </source>
</reference>
<dbReference type="Proteomes" id="UP000620124">
    <property type="component" value="Unassembled WGS sequence"/>
</dbReference>
<evidence type="ECO:0000313" key="1">
    <source>
        <dbReference type="EMBL" id="KAF7359751.1"/>
    </source>
</evidence>
<organism evidence="1 2">
    <name type="scientific">Mycena venus</name>
    <dbReference type="NCBI Taxonomy" id="2733690"/>
    <lineage>
        <taxon>Eukaryota</taxon>
        <taxon>Fungi</taxon>
        <taxon>Dikarya</taxon>
        <taxon>Basidiomycota</taxon>
        <taxon>Agaricomycotina</taxon>
        <taxon>Agaricomycetes</taxon>
        <taxon>Agaricomycetidae</taxon>
        <taxon>Agaricales</taxon>
        <taxon>Marasmiineae</taxon>
        <taxon>Mycenaceae</taxon>
        <taxon>Mycena</taxon>
    </lineage>
</organism>
<evidence type="ECO:0000313" key="2">
    <source>
        <dbReference type="Proteomes" id="UP000620124"/>
    </source>
</evidence>
<name>A0A8H6YK41_9AGAR</name>
<accession>A0A8H6YK41</accession>
<protein>
    <submittedName>
        <fullName evidence="1">Uncharacterized protein</fullName>
    </submittedName>
</protein>
<gene>
    <name evidence="1" type="ORF">MVEN_00699800</name>
</gene>
<comment type="caution">
    <text evidence="1">The sequence shown here is derived from an EMBL/GenBank/DDBJ whole genome shotgun (WGS) entry which is preliminary data.</text>
</comment>
<dbReference type="AlphaFoldDB" id="A0A8H6YK41"/>
<sequence length="209" mass="22083">MSFTLSSSEGISSTPPIPAHLSASDTHVNAHILSSGTTTLCSQVRCRRSSASPCLHRGHAHPLCPYLFPALASRPPWIQQILLGLHIASLMHSTSTAGLHPHMPATSAVASPRAPCPVRARHATGTYLTTFLSLCLSRPTTPAALLSLALALLCRPSCRAYVNAAMKRPCLPALALPLPHREHSTFIFVLVAFHATGTLTLAPALVSSP</sequence>
<keyword evidence="2" id="KW-1185">Reference proteome</keyword>
<proteinExistence type="predicted"/>